<sequence>MLIFGTTVIGARDVRRATNFWAEALGLTAGEPFGDNDFTNLYLP</sequence>
<gene>
    <name evidence="1" type="ORF">NOF53_04580</name>
</gene>
<evidence type="ECO:0000313" key="2">
    <source>
        <dbReference type="Proteomes" id="UP001524501"/>
    </source>
</evidence>
<keyword evidence="2" id="KW-1185">Reference proteome</keyword>
<accession>A0ABT1Q9T5</accession>
<comment type="caution">
    <text evidence="1">The sequence shown here is derived from an EMBL/GenBank/DDBJ whole genome shotgun (WGS) entry which is preliminary data.</text>
</comment>
<organism evidence="1 2">
    <name type="scientific">Rhodococcus tibetensis</name>
    <dbReference type="NCBI Taxonomy" id="2965064"/>
    <lineage>
        <taxon>Bacteria</taxon>
        <taxon>Bacillati</taxon>
        <taxon>Actinomycetota</taxon>
        <taxon>Actinomycetes</taxon>
        <taxon>Mycobacteriales</taxon>
        <taxon>Nocardiaceae</taxon>
        <taxon>Rhodococcus</taxon>
    </lineage>
</organism>
<evidence type="ECO:0008006" key="3">
    <source>
        <dbReference type="Google" id="ProtNLM"/>
    </source>
</evidence>
<proteinExistence type="predicted"/>
<dbReference type="Proteomes" id="UP001524501">
    <property type="component" value="Unassembled WGS sequence"/>
</dbReference>
<reference evidence="1 2" key="1">
    <citation type="submission" date="2022-07" db="EMBL/GenBank/DDBJ databases">
        <title>Degradation activity of malathion, p-nitrophenol and potential low-temperature adaptation strategy of Rhodococcus sp. FXJ9.536.</title>
        <authorList>
            <person name="Huang J."/>
            <person name="Huang Y."/>
        </authorList>
    </citation>
    <scope>NUCLEOTIDE SEQUENCE [LARGE SCALE GENOMIC DNA]</scope>
    <source>
        <strain evidence="1 2">FXJ9.536</strain>
    </source>
</reference>
<evidence type="ECO:0000313" key="1">
    <source>
        <dbReference type="EMBL" id="MCQ4118453.1"/>
    </source>
</evidence>
<name>A0ABT1Q9T5_9NOCA</name>
<dbReference type="RefSeq" id="WP_255965935.1">
    <property type="nucleotide sequence ID" value="NZ_JANFQF010000003.1"/>
</dbReference>
<protein>
    <recommendedName>
        <fullName evidence="3">Glyoxalase-like domain-containing protein</fullName>
    </recommendedName>
</protein>
<dbReference type="EMBL" id="JANFQF010000003">
    <property type="protein sequence ID" value="MCQ4118453.1"/>
    <property type="molecule type" value="Genomic_DNA"/>
</dbReference>